<name>A0A0H4PIA8_9BACT</name>
<evidence type="ECO:0000313" key="2">
    <source>
        <dbReference type="EMBL" id="AKP53879.1"/>
    </source>
</evidence>
<dbReference type="EMBL" id="CP012040">
    <property type="protein sequence ID" value="AKP53879.1"/>
    <property type="molecule type" value="Genomic_DNA"/>
</dbReference>
<reference evidence="2 3" key="1">
    <citation type="submission" date="2015-07" db="EMBL/GenBank/DDBJ databases">
        <authorList>
            <person name="Kim K.M."/>
        </authorList>
    </citation>
    <scope>NUCLEOTIDE SEQUENCE [LARGE SCALE GENOMIC DNA]</scope>
    <source>
        <strain evidence="2 3">KCTC 12363</strain>
    </source>
</reference>
<sequence length="59" mass="7066">MKENRKAKYKNTQKENYSPVCYLNSPEIQANYLLPELKSEHLKSRTKVSRKQKNKEKPQ</sequence>
<evidence type="ECO:0000313" key="3">
    <source>
        <dbReference type="Proteomes" id="UP000036520"/>
    </source>
</evidence>
<accession>A0A0H4PIA8</accession>
<gene>
    <name evidence="2" type="ORF">CA2015_4541</name>
</gene>
<protein>
    <submittedName>
        <fullName evidence="2">Uncharacterized protein</fullName>
    </submittedName>
</protein>
<feature type="compositionally biased region" description="Basic residues" evidence="1">
    <location>
        <begin position="44"/>
        <end position="59"/>
    </location>
</feature>
<proteinExistence type="predicted"/>
<dbReference type="Proteomes" id="UP000036520">
    <property type="component" value="Chromosome"/>
</dbReference>
<dbReference type="AlphaFoldDB" id="A0A0H4PIA8"/>
<dbReference type="STRING" id="320787.CA2015_4541"/>
<evidence type="ECO:0000256" key="1">
    <source>
        <dbReference type="SAM" id="MobiDB-lite"/>
    </source>
</evidence>
<feature type="region of interest" description="Disordered" evidence="1">
    <location>
        <begin position="40"/>
        <end position="59"/>
    </location>
</feature>
<organism evidence="2 3">
    <name type="scientific">Cyclobacterium amurskyense</name>
    <dbReference type="NCBI Taxonomy" id="320787"/>
    <lineage>
        <taxon>Bacteria</taxon>
        <taxon>Pseudomonadati</taxon>
        <taxon>Bacteroidota</taxon>
        <taxon>Cytophagia</taxon>
        <taxon>Cytophagales</taxon>
        <taxon>Cyclobacteriaceae</taxon>
        <taxon>Cyclobacterium</taxon>
    </lineage>
</organism>
<dbReference type="KEGG" id="camu:CA2015_4541"/>
<keyword evidence="3" id="KW-1185">Reference proteome</keyword>